<evidence type="ECO:0000313" key="3">
    <source>
        <dbReference type="EMBL" id="KAF9336233.1"/>
    </source>
</evidence>
<dbReference type="AlphaFoldDB" id="A0A9P5VPP9"/>
<protein>
    <recommendedName>
        <fullName evidence="2">MIR domain-containing protein</fullName>
    </recommendedName>
</protein>
<name>A0A9P5VPP9_9FUNG</name>
<dbReference type="EMBL" id="JAAAUY010000067">
    <property type="protein sequence ID" value="KAF9336233.1"/>
    <property type="molecule type" value="Genomic_DNA"/>
</dbReference>
<proteinExistence type="predicted"/>
<reference evidence="3" key="1">
    <citation type="journal article" date="2020" name="Fungal Divers.">
        <title>Resolving the Mortierellaceae phylogeny through synthesis of multi-gene phylogenetics and phylogenomics.</title>
        <authorList>
            <person name="Vandepol N."/>
            <person name="Liber J."/>
            <person name="Desiro A."/>
            <person name="Na H."/>
            <person name="Kennedy M."/>
            <person name="Barry K."/>
            <person name="Grigoriev I.V."/>
            <person name="Miller A.N."/>
            <person name="O'Donnell K."/>
            <person name="Stajich J.E."/>
            <person name="Bonito G."/>
        </authorList>
    </citation>
    <scope>NUCLEOTIDE SEQUENCE</scope>
    <source>
        <strain evidence="3">NVP1</strain>
    </source>
</reference>
<keyword evidence="4" id="KW-1185">Reference proteome</keyword>
<dbReference type="InterPro" id="IPR036300">
    <property type="entry name" value="MIR_dom_sf"/>
</dbReference>
<dbReference type="Pfam" id="PF02815">
    <property type="entry name" value="MIR"/>
    <property type="match status" value="1"/>
</dbReference>
<evidence type="ECO:0000256" key="1">
    <source>
        <dbReference type="ARBA" id="ARBA00022737"/>
    </source>
</evidence>
<dbReference type="Gene3D" id="2.80.10.50">
    <property type="match status" value="1"/>
</dbReference>
<evidence type="ECO:0000313" key="4">
    <source>
        <dbReference type="Proteomes" id="UP000696485"/>
    </source>
</evidence>
<organism evidence="3 4">
    <name type="scientific">Podila minutissima</name>
    <dbReference type="NCBI Taxonomy" id="64525"/>
    <lineage>
        <taxon>Eukaryota</taxon>
        <taxon>Fungi</taxon>
        <taxon>Fungi incertae sedis</taxon>
        <taxon>Mucoromycota</taxon>
        <taxon>Mortierellomycotina</taxon>
        <taxon>Mortierellomycetes</taxon>
        <taxon>Mortierellales</taxon>
        <taxon>Mortierellaceae</taxon>
        <taxon>Podila</taxon>
    </lineage>
</organism>
<dbReference type="InterPro" id="IPR016093">
    <property type="entry name" value="MIR_motif"/>
</dbReference>
<dbReference type="Proteomes" id="UP000696485">
    <property type="component" value="Unassembled WGS sequence"/>
</dbReference>
<dbReference type="PROSITE" id="PS50919">
    <property type="entry name" value="MIR"/>
    <property type="match status" value="1"/>
</dbReference>
<comment type="caution">
    <text evidence="3">The sequence shown here is derived from an EMBL/GenBank/DDBJ whole genome shotgun (WGS) entry which is preliminary data.</text>
</comment>
<dbReference type="SUPFAM" id="SSF82109">
    <property type="entry name" value="MIR domain"/>
    <property type="match status" value="1"/>
</dbReference>
<sequence length="116" mass="13646">MIYKTTPATTLYLHHKSNHENKVTGNKCHDSDNDWIITRPEQDILDLAVSEARPKRKTHLKWKDVFWLRHANTGRYLHTLKTSQGFEVSAVEGLHSNNDWIVEETTWLREHILSDE</sequence>
<keyword evidence="1" id="KW-0677">Repeat</keyword>
<feature type="domain" description="MIR" evidence="2">
    <location>
        <begin position="57"/>
        <end position="105"/>
    </location>
</feature>
<evidence type="ECO:0000259" key="2">
    <source>
        <dbReference type="PROSITE" id="PS50919"/>
    </source>
</evidence>
<accession>A0A9P5VPP9</accession>
<gene>
    <name evidence="3" type="ORF">BG006_009291</name>
</gene>
<dbReference type="SMART" id="SM00472">
    <property type="entry name" value="MIR"/>
    <property type="match status" value="1"/>
</dbReference>